<evidence type="ECO:0000313" key="2">
    <source>
        <dbReference type="Proteomes" id="UP000651057"/>
    </source>
</evidence>
<dbReference type="EMBL" id="JAERQJ010000008">
    <property type="protein sequence ID" value="MBL0685478.1"/>
    <property type="molecule type" value="Genomic_DNA"/>
</dbReference>
<sequence>MPIIRSKSQPHQTLKEFYTENSDKAINNVIGPKMLKWIDRLNSELPDLEIWGLTSLYRLVLMSTETFEGE</sequence>
<dbReference type="Proteomes" id="UP000651057">
    <property type="component" value="Unassembled WGS sequence"/>
</dbReference>
<comment type="caution">
    <text evidence="1">The sequence shown here is derived from an EMBL/GenBank/DDBJ whole genome shotgun (WGS) entry which is preliminary data.</text>
</comment>
<evidence type="ECO:0000313" key="1">
    <source>
        <dbReference type="EMBL" id="MBL0685478.1"/>
    </source>
</evidence>
<keyword evidence="2" id="KW-1185">Reference proteome</keyword>
<reference evidence="1" key="1">
    <citation type="submission" date="2021-01" db="EMBL/GenBank/DDBJ databases">
        <authorList>
            <person name="Zhong Y.L."/>
        </authorList>
    </citation>
    <scope>NUCLEOTIDE SEQUENCE</scope>
    <source>
        <strain evidence="1">KCTC 23302</strain>
    </source>
</reference>
<gene>
    <name evidence="1" type="ORF">JJQ60_18230</name>
</gene>
<name>A0A937A0S4_9FLAO</name>
<accession>A0A937A0S4</accession>
<protein>
    <submittedName>
        <fullName evidence="1">Uncharacterized protein</fullName>
    </submittedName>
</protein>
<dbReference type="RefSeq" id="WP_201923608.1">
    <property type="nucleotide sequence ID" value="NZ_BAABAX010000002.1"/>
</dbReference>
<dbReference type="AlphaFoldDB" id="A0A937A0S4"/>
<proteinExistence type="predicted"/>
<organism evidence="1 2">
    <name type="scientific">Aquimarina mytili</name>
    <dbReference type="NCBI Taxonomy" id="874423"/>
    <lineage>
        <taxon>Bacteria</taxon>
        <taxon>Pseudomonadati</taxon>
        <taxon>Bacteroidota</taxon>
        <taxon>Flavobacteriia</taxon>
        <taxon>Flavobacteriales</taxon>
        <taxon>Flavobacteriaceae</taxon>
        <taxon>Aquimarina</taxon>
    </lineage>
</organism>